<dbReference type="GO" id="GO:0003700">
    <property type="term" value="F:DNA-binding transcription factor activity"/>
    <property type="evidence" value="ECO:0007669"/>
    <property type="project" value="TreeGrafter"/>
</dbReference>
<evidence type="ECO:0000259" key="5">
    <source>
        <dbReference type="PROSITE" id="PS51078"/>
    </source>
</evidence>
<dbReference type="InterPro" id="IPR036388">
    <property type="entry name" value="WH-like_DNA-bd_sf"/>
</dbReference>
<evidence type="ECO:0000256" key="1">
    <source>
        <dbReference type="ARBA" id="ARBA00023015"/>
    </source>
</evidence>
<dbReference type="PROSITE" id="PS51078">
    <property type="entry name" value="ICLR_ED"/>
    <property type="match status" value="1"/>
</dbReference>
<evidence type="ECO:0000259" key="4">
    <source>
        <dbReference type="PROSITE" id="PS51077"/>
    </source>
</evidence>
<name>A0A859A0A8_9BURK</name>
<dbReference type="InterPro" id="IPR005471">
    <property type="entry name" value="Tscrpt_reg_IclR_N"/>
</dbReference>
<dbReference type="InterPro" id="IPR050707">
    <property type="entry name" value="HTH_MetabolicPath_Reg"/>
</dbReference>
<dbReference type="PANTHER" id="PTHR30136:SF33">
    <property type="entry name" value="TRANSCRIPTIONAL REGULATORY PROTEIN"/>
    <property type="match status" value="1"/>
</dbReference>
<keyword evidence="1" id="KW-0805">Transcription regulation</keyword>
<dbReference type="Gene3D" id="1.10.10.10">
    <property type="entry name" value="Winged helix-like DNA-binding domain superfamily/Winged helix DNA-binding domain"/>
    <property type="match status" value="1"/>
</dbReference>
<dbReference type="Pfam" id="PF09339">
    <property type="entry name" value="HTH_IclR"/>
    <property type="match status" value="1"/>
</dbReference>
<reference evidence="6 7" key="1">
    <citation type="submission" date="2020-05" db="EMBL/GenBank/DDBJ databases">
        <title>Complete genome sequence of Alicycliphilus denitrificans DP3.</title>
        <authorList>
            <person name="Chen X."/>
        </authorList>
    </citation>
    <scope>NUCLEOTIDE SEQUENCE [LARGE SCALE GENOMIC DNA]</scope>
    <source>
        <strain evidence="6 7">DP3</strain>
    </source>
</reference>
<evidence type="ECO:0000256" key="2">
    <source>
        <dbReference type="ARBA" id="ARBA00023125"/>
    </source>
</evidence>
<feature type="domain" description="HTH iclR-type" evidence="4">
    <location>
        <begin position="39"/>
        <end position="101"/>
    </location>
</feature>
<dbReference type="SMART" id="SM00346">
    <property type="entry name" value="HTH_ICLR"/>
    <property type="match status" value="1"/>
</dbReference>
<keyword evidence="3" id="KW-0804">Transcription</keyword>
<dbReference type="EMBL" id="CP051298">
    <property type="protein sequence ID" value="QKD46397.1"/>
    <property type="molecule type" value="Genomic_DNA"/>
</dbReference>
<protein>
    <submittedName>
        <fullName evidence="6">IclR family transcriptional regulator</fullName>
    </submittedName>
</protein>
<evidence type="ECO:0000256" key="3">
    <source>
        <dbReference type="ARBA" id="ARBA00023163"/>
    </source>
</evidence>
<dbReference type="SUPFAM" id="SSF46785">
    <property type="entry name" value="Winged helix' DNA-binding domain"/>
    <property type="match status" value="1"/>
</dbReference>
<dbReference type="InterPro" id="IPR036390">
    <property type="entry name" value="WH_DNA-bd_sf"/>
</dbReference>
<dbReference type="PROSITE" id="PS51077">
    <property type="entry name" value="HTH_ICLR"/>
    <property type="match status" value="1"/>
</dbReference>
<dbReference type="RefSeq" id="WP_013521088.1">
    <property type="nucleotide sequence ID" value="NZ_CP051298.1"/>
</dbReference>
<keyword evidence="2" id="KW-0238">DNA-binding</keyword>
<evidence type="ECO:0000313" key="7">
    <source>
        <dbReference type="Proteomes" id="UP000500755"/>
    </source>
</evidence>
<dbReference type="GO" id="GO:0003677">
    <property type="term" value="F:DNA binding"/>
    <property type="evidence" value="ECO:0007669"/>
    <property type="project" value="UniProtKB-KW"/>
</dbReference>
<organism evidence="6 7">
    <name type="scientific">Alicycliphilus denitrificans</name>
    <dbReference type="NCBI Taxonomy" id="179636"/>
    <lineage>
        <taxon>Bacteria</taxon>
        <taxon>Pseudomonadati</taxon>
        <taxon>Pseudomonadota</taxon>
        <taxon>Betaproteobacteria</taxon>
        <taxon>Burkholderiales</taxon>
        <taxon>Comamonadaceae</taxon>
        <taxon>Alicycliphilus</taxon>
    </lineage>
</organism>
<proteinExistence type="predicted"/>
<gene>
    <name evidence="6" type="ORF">HF896_22145</name>
</gene>
<dbReference type="Pfam" id="PF01614">
    <property type="entry name" value="IclR_C"/>
    <property type="match status" value="1"/>
</dbReference>
<dbReference type="GO" id="GO:0045892">
    <property type="term" value="P:negative regulation of DNA-templated transcription"/>
    <property type="evidence" value="ECO:0007669"/>
    <property type="project" value="TreeGrafter"/>
</dbReference>
<dbReference type="InterPro" id="IPR014757">
    <property type="entry name" value="Tscrpt_reg_IclR_C"/>
</dbReference>
<accession>A0A859A0A8</accession>
<evidence type="ECO:0000313" key="6">
    <source>
        <dbReference type="EMBL" id="QKD46397.1"/>
    </source>
</evidence>
<sequence length="286" mass="31507">MCGGHEHVGQPRLFQHAVASIHLPGSVDPHDLSTDRQFAMNLARGVQVLRAFSAQSALLGNRELSDITGLPKATVSRLTYTLSLLGLLEREAASQKFRLTAGVLSLGHPLLASMPVRQLARPLMVELAQRSGCTVNLGMRDRSNVVYIDSIRPHDDNAHMPDIGATYPMVASAIGRALIFATPRQERMALLNFLRVQDGETFAKYASALEEDRKRWEKHGYCHGPGYWRKEVHAIAVPIAQRSGEPALAMNCTLYAHRNAAEYLPKKVVPLLKDAVRHLEAAQGLL</sequence>
<dbReference type="SUPFAM" id="SSF55781">
    <property type="entry name" value="GAF domain-like"/>
    <property type="match status" value="1"/>
</dbReference>
<feature type="domain" description="IclR-ED" evidence="5">
    <location>
        <begin position="102"/>
        <end position="285"/>
    </location>
</feature>
<dbReference type="AlphaFoldDB" id="A0A859A0A8"/>
<dbReference type="Gene3D" id="3.30.450.40">
    <property type="match status" value="1"/>
</dbReference>
<dbReference type="Proteomes" id="UP000500755">
    <property type="component" value="Chromosome"/>
</dbReference>
<dbReference type="PANTHER" id="PTHR30136">
    <property type="entry name" value="HELIX-TURN-HELIX TRANSCRIPTIONAL REGULATOR, ICLR FAMILY"/>
    <property type="match status" value="1"/>
</dbReference>
<dbReference type="InterPro" id="IPR029016">
    <property type="entry name" value="GAF-like_dom_sf"/>
</dbReference>